<dbReference type="PANTHER" id="PTHR10127">
    <property type="entry name" value="DISCOIDIN, CUB, EGF, LAMININ , AND ZINC METALLOPROTEASE DOMAIN CONTAINING"/>
    <property type="match status" value="1"/>
</dbReference>
<feature type="domain" description="Peptidase M12A" evidence="3">
    <location>
        <begin position="88"/>
        <end position="272"/>
    </location>
</feature>
<comment type="caution">
    <text evidence="4">The sequence shown here is derived from an EMBL/GenBank/DDBJ whole genome shotgun (WGS) entry which is preliminary data.</text>
</comment>
<dbReference type="InterPro" id="IPR024079">
    <property type="entry name" value="MetalloPept_cat_dom_sf"/>
</dbReference>
<dbReference type="PROSITE" id="PS51864">
    <property type="entry name" value="ASTACIN"/>
    <property type="match status" value="1"/>
</dbReference>
<feature type="binding site" evidence="1">
    <location>
        <position position="172"/>
    </location>
    <ligand>
        <name>Zn(2+)</name>
        <dbReference type="ChEBI" id="CHEBI:29105"/>
        <note>catalytic</note>
    </ligand>
</feature>
<evidence type="ECO:0000256" key="2">
    <source>
        <dbReference type="RuleBase" id="RU361183"/>
    </source>
</evidence>
<protein>
    <recommendedName>
        <fullName evidence="2">Metalloendopeptidase</fullName>
        <ecNumber evidence="2">3.4.24.-</ecNumber>
    </recommendedName>
</protein>
<reference evidence="4" key="1">
    <citation type="journal article" date="2023" name="DNA Res.">
        <title>Chromosome-level genome assembly of Phrynocephalus forsythii using third-generation DNA sequencing and Hi-C analysis.</title>
        <authorList>
            <person name="Qi Y."/>
            <person name="Zhao W."/>
            <person name="Zhao Y."/>
            <person name="Niu C."/>
            <person name="Cao S."/>
            <person name="Zhang Y."/>
        </authorList>
    </citation>
    <scope>NUCLEOTIDE SEQUENCE</scope>
    <source>
        <tissue evidence="4">Muscle</tissue>
    </source>
</reference>
<sequence length="292" mass="32294">MDGSLGIWLIGFLWLLTGPPVHGRGDTFEAEHIEGEDADEAGNPSDDILDVKQAPSLPEGPESSFLMEGGIIQAVSHEVGQPLVHPGLALPGLWGEAEPSRDYKSSVKIIQEALEDFARFTCIHFVPYSYQRNVVTIAPLSGCFSSIGRIGGKQVVSLAPVCLRRGKRVVLHELRHVLSFWHQLFREDQDKDVGISWNEILTGFEMHFLKSQKSNMLVDYDYSSVLHYDRNAFSMAGLPTTIPLFGASTSLGQRWKLSMSDIDQVNQLYECSQAAAQPGEEVMGLLNSTGYR</sequence>
<dbReference type="InterPro" id="IPR006026">
    <property type="entry name" value="Peptidase_Metallo"/>
</dbReference>
<gene>
    <name evidence="4" type="ORF">JRQ81_011169</name>
</gene>
<evidence type="ECO:0000256" key="1">
    <source>
        <dbReference type="PROSITE-ProRule" id="PRU01211"/>
    </source>
</evidence>
<dbReference type="Proteomes" id="UP001142489">
    <property type="component" value="Unassembled WGS sequence"/>
</dbReference>
<organism evidence="4 5">
    <name type="scientific">Phrynocephalus forsythii</name>
    <dbReference type="NCBI Taxonomy" id="171643"/>
    <lineage>
        <taxon>Eukaryota</taxon>
        <taxon>Metazoa</taxon>
        <taxon>Chordata</taxon>
        <taxon>Craniata</taxon>
        <taxon>Vertebrata</taxon>
        <taxon>Euteleostomi</taxon>
        <taxon>Lepidosauria</taxon>
        <taxon>Squamata</taxon>
        <taxon>Bifurcata</taxon>
        <taxon>Unidentata</taxon>
        <taxon>Episquamata</taxon>
        <taxon>Toxicofera</taxon>
        <taxon>Iguania</taxon>
        <taxon>Acrodonta</taxon>
        <taxon>Agamidae</taxon>
        <taxon>Agaminae</taxon>
        <taxon>Phrynocephalus</taxon>
    </lineage>
</organism>
<dbReference type="OrthoDB" id="9909757at2759"/>
<dbReference type="AlphaFoldDB" id="A0A9Q1AR26"/>
<dbReference type="GO" id="GO:0008270">
    <property type="term" value="F:zinc ion binding"/>
    <property type="evidence" value="ECO:0007669"/>
    <property type="project" value="UniProtKB-UniRule"/>
</dbReference>
<comment type="cofactor">
    <cofactor evidence="1 2">
        <name>Zn(2+)</name>
        <dbReference type="ChEBI" id="CHEBI:29105"/>
    </cofactor>
    <text evidence="1 2">Binds 1 zinc ion per subunit.</text>
</comment>
<accession>A0A9Q1AR26</accession>
<dbReference type="Gene3D" id="3.40.390.10">
    <property type="entry name" value="Collagenase (Catalytic Domain)"/>
    <property type="match status" value="1"/>
</dbReference>
<feature type="chain" id="PRO_5040538223" description="Metalloendopeptidase" evidence="2">
    <location>
        <begin position="24"/>
        <end position="292"/>
    </location>
</feature>
<dbReference type="GO" id="GO:0004222">
    <property type="term" value="F:metalloendopeptidase activity"/>
    <property type="evidence" value="ECO:0007669"/>
    <property type="project" value="UniProtKB-UniRule"/>
</dbReference>
<feature type="binding site" evidence="1">
    <location>
        <position position="182"/>
    </location>
    <ligand>
        <name>Zn(2+)</name>
        <dbReference type="ChEBI" id="CHEBI:29105"/>
        <note>catalytic</note>
    </ligand>
</feature>
<keyword evidence="1 2" id="KW-0479">Metal-binding</keyword>
<dbReference type="EMBL" id="JAPFRF010000022">
    <property type="protein sequence ID" value="KAJ7305255.1"/>
    <property type="molecule type" value="Genomic_DNA"/>
</dbReference>
<dbReference type="GO" id="GO:0006508">
    <property type="term" value="P:proteolysis"/>
    <property type="evidence" value="ECO:0007669"/>
    <property type="project" value="UniProtKB-KW"/>
</dbReference>
<keyword evidence="1 2" id="KW-0645">Protease</keyword>
<comment type="caution">
    <text evidence="1">Lacks conserved residue(s) required for the propagation of feature annotation.</text>
</comment>
<keyword evidence="1 2" id="KW-0482">Metalloprotease</keyword>
<dbReference type="Pfam" id="PF01400">
    <property type="entry name" value="Astacin"/>
    <property type="match status" value="1"/>
</dbReference>
<keyword evidence="2" id="KW-0732">Signal</keyword>
<dbReference type="PRINTS" id="PR00480">
    <property type="entry name" value="ASTACIN"/>
</dbReference>
<dbReference type="EC" id="3.4.24.-" evidence="2"/>
<dbReference type="SUPFAM" id="SSF55486">
    <property type="entry name" value="Metalloproteases ('zincins'), catalytic domain"/>
    <property type="match status" value="1"/>
</dbReference>
<keyword evidence="5" id="KW-1185">Reference proteome</keyword>
<feature type="binding site" evidence="1">
    <location>
        <position position="176"/>
    </location>
    <ligand>
        <name>Zn(2+)</name>
        <dbReference type="ChEBI" id="CHEBI:29105"/>
        <note>catalytic</note>
    </ligand>
</feature>
<feature type="signal peptide" evidence="2">
    <location>
        <begin position="1"/>
        <end position="23"/>
    </location>
</feature>
<proteinExistence type="predicted"/>
<evidence type="ECO:0000313" key="5">
    <source>
        <dbReference type="Proteomes" id="UP001142489"/>
    </source>
</evidence>
<dbReference type="PANTHER" id="PTHR10127:SF855">
    <property type="entry name" value="ASTACIN-LIKE METALLOENDOPEPTIDASE"/>
    <property type="match status" value="1"/>
</dbReference>
<keyword evidence="1 2" id="KW-0378">Hydrolase</keyword>
<evidence type="ECO:0000313" key="4">
    <source>
        <dbReference type="EMBL" id="KAJ7305255.1"/>
    </source>
</evidence>
<dbReference type="SMART" id="SM00235">
    <property type="entry name" value="ZnMc"/>
    <property type="match status" value="1"/>
</dbReference>
<evidence type="ECO:0000259" key="3">
    <source>
        <dbReference type="PROSITE" id="PS51864"/>
    </source>
</evidence>
<keyword evidence="1 2" id="KW-0862">Zinc</keyword>
<feature type="active site" evidence="1">
    <location>
        <position position="173"/>
    </location>
</feature>
<name>A0A9Q1AR26_9SAUR</name>
<dbReference type="InterPro" id="IPR001506">
    <property type="entry name" value="Peptidase_M12A"/>
</dbReference>